<dbReference type="EMBL" id="HACG01016403">
    <property type="protein sequence ID" value="CEK63268.1"/>
    <property type="molecule type" value="Transcribed_RNA"/>
</dbReference>
<organism evidence="1">
    <name type="scientific">Arion vulgaris</name>
    <dbReference type="NCBI Taxonomy" id="1028688"/>
    <lineage>
        <taxon>Eukaryota</taxon>
        <taxon>Metazoa</taxon>
        <taxon>Spiralia</taxon>
        <taxon>Lophotrochozoa</taxon>
        <taxon>Mollusca</taxon>
        <taxon>Gastropoda</taxon>
        <taxon>Heterobranchia</taxon>
        <taxon>Euthyneura</taxon>
        <taxon>Panpulmonata</taxon>
        <taxon>Eupulmonata</taxon>
        <taxon>Stylommatophora</taxon>
        <taxon>Helicina</taxon>
        <taxon>Arionoidea</taxon>
        <taxon>Arionidae</taxon>
        <taxon>Arion</taxon>
    </lineage>
</organism>
<reference evidence="1" key="1">
    <citation type="submission" date="2014-12" db="EMBL/GenBank/DDBJ databases">
        <title>Insight into the proteome of Arion vulgaris.</title>
        <authorList>
            <person name="Aradska J."/>
            <person name="Bulat T."/>
            <person name="Smidak R."/>
            <person name="Sarate P."/>
            <person name="Gangsoo J."/>
            <person name="Sialana F."/>
            <person name="Bilban M."/>
            <person name="Lubec G."/>
        </authorList>
    </citation>
    <scope>NUCLEOTIDE SEQUENCE</scope>
    <source>
        <tissue evidence="1">Skin</tissue>
    </source>
</reference>
<gene>
    <name evidence="1" type="primary">ORF47739</name>
</gene>
<name>A0A0B6Z3Y4_9EUPU</name>
<proteinExistence type="predicted"/>
<dbReference type="AlphaFoldDB" id="A0A0B6Z3Y4"/>
<sequence length="63" mass="7158">YETSFANKYSDIDEINIVSNSPTNDRINTEVFRVPSSVSIAESMEKELIKAFQNLKVDTKAMK</sequence>
<protein>
    <submittedName>
        <fullName evidence="1">Uncharacterized protein</fullName>
    </submittedName>
</protein>
<feature type="non-terminal residue" evidence="1">
    <location>
        <position position="1"/>
    </location>
</feature>
<accession>A0A0B6Z3Y4</accession>
<evidence type="ECO:0000313" key="1">
    <source>
        <dbReference type="EMBL" id="CEK63268.1"/>
    </source>
</evidence>